<dbReference type="STRING" id="1385521.N803_00860"/>
<dbReference type="OrthoDB" id="7945987at2"/>
<dbReference type="CDD" id="cd00090">
    <property type="entry name" value="HTH_ARSR"/>
    <property type="match status" value="1"/>
</dbReference>
<evidence type="ECO:0000313" key="2">
    <source>
        <dbReference type="EMBL" id="KGN39099.1"/>
    </source>
</evidence>
<evidence type="ECO:0000313" key="3">
    <source>
        <dbReference type="Proteomes" id="UP000030011"/>
    </source>
</evidence>
<proteinExistence type="predicted"/>
<sequence>MPEPTEPDPRRDVVLDATTLKALTHPLRPRILSALRLHGPATASSLAAHLGVNTGATSYHVRQLAEAGFVVEATELGNARDRWWRAAHARTLFDTHDADQETSAAYLSAVAAGYAENAQRAIAEIATLPPEWEDAGTFSNFTLRLTPEETTTLMGEITAVIRGYRSHQGAQDAPDTARPVSVNLEVFLAPGMSSE</sequence>
<name>A0A0A0JQV0_9MICO</name>
<evidence type="ECO:0000259" key="1">
    <source>
        <dbReference type="SMART" id="SM00418"/>
    </source>
</evidence>
<dbReference type="InterPro" id="IPR001845">
    <property type="entry name" value="HTH_ArsR_DNA-bd_dom"/>
</dbReference>
<dbReference type="SMART" id="SM00418">
    <property type="entry name" value="HTH_ARSR"/>
    <property type="match status" value="1"/>
</dbReference>
<dbReference type="eggNOG" id="COG0640">
    <property type="taxonomic scope" value="Bacteria"/>
</dbReference>
<dbReference type="RefSeq" id="WP_035901782.1">
    <property type="nucleotide sequence ID" value="NZ_AVPK01000001.1"/>
</dbReference>
<accession>A0A0A0JQV0</accession>
<reference evidence="2 3" key="1">
    <citation type="submission" date="2013-08" db="EMBL/GenBank/DDBJ databases">
        <title>The genome sequence of Knoellia subterranea.</title>
        <authorList>
            <person name="Zhu W."/>
            <person name="Wang G."/>
        </authorList>
    </citation>
    <scope>NUCLEOTIDE SEQUENCE [LARGE SCALE GENOMIC DNA]</scope>
    <source>
        <strain evidence="2 3">KCTC 19937</strain>
    </source>
</reference>
<dbReference type="SUPFAM" id="SSF46785">
    <property type="entry name" value="Winged helix' DNA-binding domain"/>
    <property type="match status" value="1"/>
</dbReference>
<feature type="domain" description="HTH arsR-type" evidence="1">
    <location>
        <begin position="18"/>
        <end position="98"/>
    </location>
</feature>
<keyword evidence="3" id="KW-1185">Reference proteome</keyword>
<dbReference type="InterPro" id="IPR036390">
    <property type="entry name" value="WH_DNA-bd_sf"/>
</dbReference>
<dbReference type="InterPro" id="IPR036388">
    <property type="entry name" value="WH-like_DNA-bd_sf"/>
</dbReference>
<dbReference type="AlphaFoldDB" id="A0A0A0JQV0"/>
<dbReference type="InterPro" id="IPR011991">
    <property type="entry name" value="ArsR-like_HTH"/>
</dbReference>
<dbReference type="Pfam" id="PF12840">
    <property type="entry name" value="HTH_20"/>
    <property type="match status" value="1"/>
</dbReference>
<dbReference type="Proteomes" id="UP000030011">
    <property type="component" value="Unassembled WGS sequence"/>
</dbReference>
<comment type="caution">
    <text evidence="2">The sequence shown here is derived from an EMBL/GenBank/DDBJ whole genome shotgun (WGS) entry which is preliminary data.</text>
</comment>
<dbReference type="EMBL" id="AVPK01000001">
    <property type="protein sequence ID" value="KGN39099.1"/>
    <property type="molecule type" value="Genomic_DNA"/>
</dbReference>
<dbReference type="GO" id="GO:0003700">
    <property type="term" value="F:DNA-binding transcription factor activity"/>
    <property type="evidence" value="ECO:0007669"/>
    <property type="project" value="InterPro"/>
</dbReference>
<organism evidence="2 3">
    <name type="scientific">Knoellia subterranea KCTC 19937</name>
    <dbReference type="NCBI Taxonomy" id="1385521"/>
    <lineage>
        <taxon>Bacteria</taxon>
        <taxon>Bacillati</taxon>
        <taxon>Actinomycetota</taxon>
        <taxon>Actinomycetes</taxon>
        <taxon>Micrococcales</taxon>
        <taxon>Intrasporangiaceae</taxon>
        <taxon>Knoellia</taxon>
    </lineage>
</organism>
<protein>
    <submittedName>
        <fullName evidence="2">ArsR family transcriptional regulator</fullName>
    </submittedName>
</protein>
<gene>
    <name evidence="2" type="ORF">N803_00860</name>
</gene>
<dbReference type="Gene3D" id="1.10.10.10">
    <property type="entry name" value="Winged helix-like DNA-binding domain superfamily/Winged helix DNA-binding domain"/>
    <property type="match status" value="1"/>
</dbReference>